<evidence type="ECO:0000313" key="2">
    <source>
        <dbReference type="Proteomes" id="UP001434419"/>
    </source>
</evidence>
<name>A0ABV2BCI4_9LACO</name>
<gene>
    <name evidence="1" type="ORF">ABVC42_14045</name>
</gene>
<protein>
    <submittedName>
        <fullName evidence="1">Uncharacterized protein</fullName>
    </submittedName>
</protein>
<accession>A0ABV2BCI4</accession>
<reference evidence="1" key="1">
    <citation type="submission" date="2024-06" db="EMBL/GenBank/DDBJ databases">
        <title>Vaginal Lactobacillus fatty acid response mechanisms reveal a metabolite-targeted strategy for bacterial vaginosis treatment.</title>
        <authorList>
            <person name="Zhu M."/>
            <person name="Blainey P.C."/>
            <person name="Bloom S.M."/>
            <person name="Kwon D.S."/>
        </authorList>
    </citation>
    <scope>NUCLEOTIDE SEQUENCE</scope>
    <source>
        <strain evidence="1">194_F1_1</strain>
    </source>
</reference>
<organism evidence="1 2">
    <name type="scientific">Lactobacillus crispatus</name>
    <dbReference type="NCBI Taxonomy" id="47770"/>
    <lineage>
        <taxon>Bacteria</taxon>
        <taxon>Bacillati</taxon>
        <taxon>Bacillota</taxon>
        <taxon>Bacilli</taxon>
        <taxon>Lactobacillales</taxon>
        <taxon>Lactobacillaceae</taxon>
        <taxon>Lactobacillus</taxon>
    </lineage>
</organism>
<evidence type="ECO:0000313" key="1">
    <source>
        <dbReference type="EMBL" id="MES5150953.1"/>
    </source>
</evidence>
<proteinExistence type="predicted"/>
<dbReference type="EMBL" id="JBETVU010000013">
    <property type="protein sequence ID" value="MES5150953.1"/>
    <property type="molecule type" value="Genomic_DNA"/>
</dbReference>
<dbReference type="Proteomes" id="UP001434419">
    <property type="component" value="Unassembled WGS sequence"/>
</dbReference>
<sequence>MKNLTIESAHTQDFADNKLLAHFLYKSHRIYIKQVYWSKQMNWLVGYVEVEKDDPIYSELTNNKDLYLLPLEKEATSLNDLEIDGQKLNSVFLGFDTAEPFERNTKLPEFEETMKNIVDSISNK</sequence>
<keyword evidence="2" id="KW-1185">Reference proteome</keyword>
<comment type="caution">
    <text evidence="1">The sequence shown here is derived from an EMBL/GenBank/DDBJ whole genome shotgun (WGS) entry which is preliminary data.</text>
</comment>
<dbReference type="RefSeq" id="WP_133476428.1">
    <property type="nucleotide sequence ID" value="NZ_JBETVU010000013.1"/>
</dbReference>